<reference evidence="4 5" key="1">
    <citation type="submission" date="2024-09" db="EMBL/GenBank/DDBJ databases">
        <title>Laminarin stimulates single cell rates of sulfate reduction while oxygen inhibits transcriptomic activity in coastal marine sediment.</title>
        <authorList>
            <person name="Lindsay M."/>
            <person name="Orcutt B."/>
            <person name="Emerson D."/>
            <person name="Stepanauskas R."/>
            <person name="D'Angelo T."/>
        </authorList>
    </citation>
    <scope>NUCLEOTIDE SEQUENCE [LARGE SCALE GENOMIC DNA]</scope>
    <source>
        <strain evidence="4">SAG AM-311-K15</strain>
    </source>
</reference>
<dbReference type="PANTHER" id="PTHR30487:SF0">
    <property type="entry name" value="PREPILIN LEADER PEPTIDASE_N-METHYLTRANSFERASE-RELATED"/>
    <property type="match status" value="1"/>
</dbReference>
<proteinExistence type="inferred from homology"/>
<dbReference type="Gene3D" id="1.20.120.1220">
    <property type="match status" value="1"/>
</dbReference>
<dbReference type="InterPro" id="IPR050882">
    <property type="entry name" value="Prepilin_peptidase/N-MTase"/>
</dbReference>
<organism evidence="4 5">
    <name type="scientific">candidate division CSSED10-310 bacterium</name>
    <dbReference type="NCBI Taxonomy" id="2855610"/>
    <lineage>
        <taxon>Bacteria</taxon>
        <taxon>Bacteria division CSSED10-310</taxon>
    </lineage>
</organism>
<keyword evidence="2" id="KW-0472">Membrane</keyword>
<dbReference type="Pfam" id="PF01478">
    <property type="entry name" value="Peptidase_A24"/>
    <property type="match status" value="1"/>
</dbReference>
<comment type="similarity">
    <text evidence="1">Belongs to the peptidase A24 family.</text>
</comment>
<feature type="transmembrane region" description="Helical" evidence="2">
    <location>
        <begin position="53"/>
        <end position="71"/>
    </location>
</feature>
<dbReference type="EMBL" id="JBHPBY010000048">
    <property type="protein sequence ID" value="MFC1849614.1"/>
    <property type="molecule type" value="Genomic_DNA"/>
</dbReference>
<evidence type="ECO:0000256" key="2">
    <source>
        <dbReference type="SAM" id="Phobius"/>
    </source>
</evidence>
<feature type="transmembrane region" description="Helical" evidence="2">
    <location>
        <begin position="27"/>
        <end position="46"/>
    </location>
</feature>
<keyword evidence="5" id="KW-1185">Reference proteome</keyword>
<sequence length="172" mass="18324">MVALYVLVLVVLICAITDLQKQKIYNFITFPAIIAGLGLGLAFNGVQGLVNSLVGMLIGFTIFLMMHILGQMGAGDVKLMAAVGALGGFPFILYALFLSVVCGGIISLLVAIWQGRLLKSFSNIFRALFSTVMPGVTRQPLSEKNSTQIPYACAVCLGSIGAVLESVFRIFT</sequence>
<name>A0ABV6YTW2_UNCC1</name>
<evidence type="ECO:0000259" key="3">
    <source>
        <dbReference type="Pfam" id="PF01478"/>
    </source>
</evidence>
<evidence type="ECO:0000256" key="1">
    <source>
        <dbReference type="ARBA" id="ARBA00005801"/>
    </source>
</evidence>
<dbReference type="Proteomes" id="UP001594351">
    <property type="component" value="Unassembled WGS sequence"/>
</dbReference>
<protein>
    <submittedName>
        <fullName evidence="4">Prepilin peptidase</fullName>
    </submittedName>
</protein>
<comment type="caution">
    <text evidence="4">The sequence shown here is derived from an EMBL/GenBank/DDBJ whole genome shotgun (WGS) entry which is preliminary data.</text>
</comment>
<feature type="transmembrane region" description="Helical" evidence="2">
    <location>
        <begin position="91"/>
        <end position="113"/>
    </location>
</feature>
<keyword evidence="2" id="KW-1133">Transmembrane helix</keyword>
<feature type="domain" description="Prepilin type IV endopeptidase peptidase" evidence="3">
    <location>
        <begin position="6"/>
        <end position="108"/>
    </location>
</feature>
<evidence type="ECO:0000313" key="4">
    <source>
        <dbReference type="EMBL" id="MFC1849614.1"/>
    </source>
</evidence>
<accession>A0ABV6YTW2</accession>
<gene>
    <name evidence="4" type="ORF">ACFL27_05335</name>
</gene>
<dbReference type="PANTHER" id="PTHR30487">
    <property type="entry name" value="TYPE 4 PREPILIN-LIKE PROTEINS LEADER PEPTIDE-PROCESSING ENZYME"/>
    <property type="match status" value="1"/>
</dbReference>
<dbReference type="InterPro" id="IPR000045">
    <property type="entry name" value="Prepilin_IV_endopep_pep"/>
</dbReference>
<keyword evidence="2" id="KW-0812">Transmembrane</keyword>
<evidence type="ECO:0000313" key="5">
    <source>
        <dbReference type="Proteomes" id="UP001594351"/>
    </source>
</evidence>